<dbReference type="EMBL" id="JAFCNB010000011">
    <property type="protein sequence ID" value="MBP2706146.1"/>
    <property type="molecule type" value="Genomic_DNA"/>
</dbReference>
<evidence type="ECO:0000313" key="3">
    <source>
        <dbReference type="Proteomes" id="UP000674234"/>
    </source>
</evidence>
<protein>
    <recommendedName>
        <fullName evidence="4">Secreted protein</fullName>
    </recommendedName>
</protein>
<gene>
    <name evidence="2" type="ORF">JOL79_20255</name>
</gene>
<reference evidence="2" key="1">
    <citation type="submission" date="2021-02" db="EMBL/GenBank/DDBJ databases">
        <title>Draft genome sequence of Microbispora sp. RL4-1S isolated from rice leaves in Thailand.</title>
        <authorList>
            <person name="Muangham S."/>
            <person name="Duangmal K."/>
        </authorList>
    </citation>
    <scope>NUCLEOTIDE SEQUENCE</scope>
    <source>
        <strain evidence="2">RL4-1S</strain>
    </source>
</reference>
<name>A0A940WSC2_9ACTN</name>
<comment type="caution">
    <text evidence="2">The sequence shown here is derived from an EMBL/GenBank/DDBJ whole genome shotgun (WGS) entry which is preliminary data.</text>
</comment>
<dbReference type="Proteomes" id="UP000674234">
    <property type="component" value="Unassembled WGS sequence"/>
</dbReference>
<evidence type="ECO:0000256" key="1">
    <source>
        <dbReference type="SAM" id="SignalP"/>
    </source>
</evidence>
<keyword evidence="3" id="KW-1185">Reference proteome</keyword>
<accession>A0A940WSC2</accession>
<keyword evidence="1" id="KW-0732">Signal</keyword>
<feature type="chain" id="PRO_5036976862" description="Secreted protein" evidence="1">
    <location>
        <begin position="29"/>
        <end position="104"/>
    </location>
</feature>
<dbReference type="AlphaFoldDB" id="A0A940WSC2"/>
<proteinExistence type="predicted"/>
<evidence type="ECO:0008006" key="4">
    <source>
        <dbReference type="Google" id="ProtNLM"/>
    </source>
</evidence>
<dbReference type="RefSeq" id="WP_210157432.1">
    <property type="nucleotide sequence ID" value="NZ_JAFCNB010000011.1"/>
</dbReference>
<sequence length="104" mass="11639">MKKLVSAIAAVVLAGPVAALALASPASATSYFTCSPEDYHVTYSAAHWEWYTYLSSEVIDVPQHNGWGYVYRRHYDHWTYWVMVNPVSGAPIFIDNHQALTCTT</sequence>
<organism evidence="2 3">
    <name type="scientific">Microbispora oryzae</name>
    <dbReference type="NCBI Taxonomy" id="2806554"/>
    <lineage>
        <taxon>Bacteria</taxon>
        <taxon>Bacillati</taxon>
        <taxon>Actinomycetota</taxon>
        <taxon>Actinomycetes</taxon>
        <taxon>Streptosporangiales</taxon>
        <taxon>Streptosporangiaceae</taxon>
        <taxon>Microbispora</taxon>
    </lineage>
</organism>
<feature type="signal peptide" evidence="1">
    <location>
        <begin position="1"/>
        <end position="28"/>
    </location>
</feature>
<evidence type="ECO:0000313" key="2">
    <source>
        <dbReference type="EMBL" id="MBP2706146.1"/>
    </source>
</evidence>